<dbReference type="EMBL" id="KL197741">
    <property type="protein sequence ID" value="KDQ52325.1"/>
    <property type="molecule type" value="Genomic_DNA"/>
</dbReference>
<sequence length="77" mass="8472">MSYKSLLGGVLELATSLRVTRPTPSCVPVIAPREFLWKSRDAFPSYPSPRLVLSYPLLGAQSRKLGLPHVFESAMAL</sequence>
<accession>A0A067PEP5</accession>
<proteinExistence type="predicted"/>
<dbReference type="Proteomes" id="UP000027265">
    <property type="component" value="Unassembled WGS sequence"/>
</dbReference>
<reference evidence="2" key="1">
    <citation type="journal article" date="2014" name="Proc. Natl. Acad. Sci. U.S.A.">
        <title>Extensive sampling of basidiomycete genomes demonstrates inadequacy of the white-rot/brown-rot paradigm for wood decay fungi.</title>
        <authorList>
            <person name="Riley R."/>
            <person name="Salamov A.A."/>
            <person name="Brown D.W."/>
            <person name="Nagy L.G."/>
            <person name="Floudas D."/>
            <person name="Held B.W."/>
            <person name="Levasseur A."/>
            <person name="Lombard V."/>
            <person name="Morin E."/>
            <person name="Otillar R."/>
            <person name="Lindquist E.A."/>
            <person name="Sun H."/>
            <person name="LaButti K.M."/>
            <person name="Schmutz J."/>
            <person name="Jabbour D."/>
            <person name="Luo H."/>
            <person name="Baker S.E."/>
            <person name="Pisabarro A.G."/>
            <person name="Walton J.D."/>
            <person name="Blanchette R.A."/>
            <person name="Henrissat B."/>
            <person name="Martin F."/>
            <person name="Cullen D."/>
            <person name="Hibbett D.S."/>
            <person name="Grigoriev I.V."/>
        </authorList>
    </citation>
    <scope>NUCLEOTIDE SEQUENCE [LARGE SCALE GENOMIC DNA]</scope>
    <source>
        <strain evidence="2">MUCL 33604</strain>
    </source>
</reference>
<keyword evidence="2" id="KW-1185">Reference proteome</keyword>
<dbReference type="HOGENOM" id="CLU_2638403_0_0_1"/>
<dbReference type="InParanoid" id="A0A067PEP5"/>
<evidence type="ECO:0000313" key="1">
    <source>
        <dbReference type="EMBL" id="KDQ52325.1"/>
    </source>
</evidence>
<protein>
    <submittedName>
        <fullName evidence="1">Uncharacterized protein</fullName>
    </submittedName>
</protein>
<evidence type="ECO:0000313" key="2">
    <source>
        <dbReference type="Proteomes" id="UP000027265"/>
    </source>
</evidence>
<dbReference type="AlphaFoldDB" id="A0A067PEP5"/>
<name>A0A067PEP5_9AGAM</name>
<organism evidence="1 2">
    <name type="scientific">Jaapia argillacea MUCL 33604</name>
    <dbReference type="NCBI Taxonomy" id="933084"/>
    <lineage>
        <taxon>Eukaryota</taxon>
        <taxon>Fungi</taxon>
        <taxon>Dikarya</taxon>
        <taxon>Basidiomycota</taxon>
        <taxon>Agaricomycotina</taxon>
        <taxon>Agaricomycetes</taxon>
        <taxon>Agaricomycetidae</taxon>
        <taxon>Jaapiales</taxon>
        <taxon>Jaapiaceae</taxon>
        <taxon>Jaapia</taxon>
    </lineage>
</organism>
<gene>
    <name evidence="1" type="ORF">JAAARDRAFT_40440</name>
</gene>